<dbReference type="EMBL" id="JACGCM010002535">
    <property type="protein sequence ID" value="KAF6138977.1"/>
    <property type="molecule type" value="Genomic_DNA"/>
</dbReference>
<gene>
    <name evidence="1" type="ORF">GIB67_010703</name>
</gene>
<name>A0A7J7L8K9_9MAGN</name>
<dbReference type="OrthoDB" id="1683114at2759"/>
<comment type="caution">
    <text evidence="1">The sequence shown here is derived from an EMBL/GenBank/DDBJ whole genome shotgun (WGS) entry which is preliminary data.</text>
</comment>
<dbReference type="InterPro" id="IPR056852">
    <property type="entry name" value="AK17A/B"/>
</dbReference>
<dbReference type="Proteomes" id="UP000541444">
    <property type="component" value="Unassembled WGS sequence"/>
</dbReference>
<sequence length="178" mass="20628">MSFNSLPPTQTLEISNDLSLIPRISLLLTIHRSDLSVKPFDEWQFKHSLINFLKNKTSLSISHTIPEDDINIHTYKDLKKRKRDEPVATGTLYIRDLEFLNEKTKRDMLVVGGDEEEVGVVEKRFLEWRKGFVEKVDGINLNLEGVKFRLNAVLNANDDFDGLKKSWEEFYAFGNRGE</sequence>
<protein>
    <submittedName>
        <fullName evidence="1">Uncharacterized protein</fullName>
    </submittedName>
</protein>
<keyword evidence="2" id="KW-1185">Reference proteome</keyword>
<accession>A0A7J7L8K9</accession>
<evidence type="ECO:0000313" key="2">
    <source>
        <dbReference type="Proteomes" id="UP000541444"/>
    </source>
</evidence>
<evidence type="ECO:0000313" key="1">
    <source>
        <dbReference type="EMBL" id="KAF6138977.1"/>
    </source>
</evidence>
<dbReference type="AlphaFoldDB" id="A0A7J7L8K9"/>
<proteinExistence type="predicted"/>
<organism evidence="1 2">
    <name type="scientific">Kingdonia uniflora</name>
    <dbReference type="NCBI Taxonomy" id="39325"/>
    <lineage>
        <taxon>Eukaryota</taxon>
        <taxon>Viridiplantae</taxon>
        <taxon>Streptophyta</taxon>
        <taxon>Embryophyta</taxon>
        <taxon>Tracheophyta</taxon>
        <taxon>Spermatophyta</taxon>
        <taxon>Magnoliopsida</taxon>
        <taxon>Ranunculales</taxon>
        <taxon>Circaeasteraceae</taxon>
        <taxon>Kingdonia</taxon>
    </lineage>
</organism>
<dbReference type="PANTHER" id="PTHR12484">
    <property type="entry name" value="B-LYMPHOCYTE ANTIGEN-RELATED"/>
    <property type="match status" value="1"/>
</dbReference>
<dbReference type="PANTHER" id="PTHR12484:SF4">
    <property type="entry name" value="A-KINASE ANCHOR PROTEIN 17A"/>
    <property type="match status" value="1"/>
</dbReference>
<reference evidence="1 2" key="1">
    <citation type="journal article" date="2020" name="IScience">
        <title>Genome Sequencing of the Endangered Kingdonia uniflora (Circaeasteraceae, Ranunculales) Reveals Potential Mechanisms of Evolutionary Specialization.</title>
        <authorList>
            <person name="Sun Y."/>
            <person name="Deng T."/>
            <person name="Zhang A."/>
            <person name="Moore M.J."/>
            <person name="Landis J.B."/>
            <person name="Lin N."/>
            <person name="Zhang H."/>
            <person name="Zhang X."/>
            <person name="Huang J."/>
            <person name="Zhang X."/>
            <person name="Sun H."/>
            <person name="Wang H."/>
        </authorList>
    </citation>
    <scope>NUCLEOTIDE SEQUENCE [LARGE SCALE GENOMIC DNA]</scope>
    <source>
        <strain evidence="1">TB1705</strain>
        <tissue evidence="1">Leaf</tissue>
    </source>
</reference>